<gene>
    <name evidence="2" type="ORF">UW84_C0037G0004</name>
</gene>
<sequence>MLFGGESGEANSQKNKDKNNPNFWKEQGQKETGHEGLEDVSTGKTVAVSVIFVDKAEESVIEIGGSFY</sequence>
<dbReference type="AlphaFoldDB" id="A0A0G1MWY0"/>
<dbReference type="EMBL" id="LCJW01000037">
    <property type="protein sequence ID" value="KKT85277.1"/>
    <property type="molecule type" value="Genomic_DNA"/>
</dbReference>
<reference evidence="2 3" key="1">
    <citation type="journal article" date="2015" name="Nature">
        <title>rRNA introns, odd ribosomes, and small enigmatic genomes across a large radiation of phyla.</title>
        <authorList>
            <person name="Brown C.T."/>
            <person name="Hug L.A."/>
            <person name="Thomas B.C."/>
            <person name="Sharon I."/>
            <person name="Castelle C.J."/>
            <person name="Singh A."/>
            <person name="Wilkins M.J."/>
            <person name="Williams K.H."/>
            <person name="Banfield J.F."/>
        </authorList>
    </citation>
    <scope>NUCLEOTIDE SEQUENCE [LARGE SCALE GENOMIC DNA]</scope>
</reference>
<name>A0A0G1MWY0_9BACT</name>
<comment type="caution">
    <text evidence="2">The sequence shown here is derived from an EMBL/GenBank/DDBJ whole genome shotgun (WGS) entry which is preliminary data.</text>
</comment>
<dbReference type="Proteomes" id="UP000034797">
    <property type="component" value="Unassembled WGS sequence"/>
</dbReference>
<evidence type="ECO:0000313" key="3">
    <source>
        <dbReference type="Proteomes" id="UP000034797"/>
    </source>
</evidence>
<accession>A0A0G1MWY0</accession>
<evidence type="ECO:0000256" key="1">
    <source>
        <dbReference type="SAM" id="MobiDB-lite"/>
    </source>
</evidence>
<proteinExistence type="predicted"/>
<organism evidence="2 3">
    <name type="scientific">Candidatus Collierbacteria bacterium GW2011_GWA2_44_99</name>
    <dbReference type="NCBI Taxonomy" id="1618380"/>
    <lineage>
        <taxon>Bacteria</taxon>
        <taxon>Candidatus Collieribacteriota</taxon>
    </lineage>
</organism>
<protein>
    <submittedName>
        <fullName evidence="2">Uncharacterized protein</fullName>
    </submittedName>
</protein>
<feature type="region of interest" description="Disordered" evidence="1">
    <location>
        <begin position="1"/>
        <end position="39"/>
    </location>
</feature>
<feature type="compositionally biased region" description="Basic and acidic residues" evidence="1">
    <location>
        <begin position="27"/>
        <end position="37"/>
    </location>
</feature>
<evidence type="ECO:0000313" key="2">
    <source>
        <dbReference type="EMBL" id="KKT85277.1"/>
    </source>
</evidence>